<proteinExistence type="predicted"/>
<name>A0AB33I5S1_ECOLX</name>
<dbReference type="Proteomes" id="UP000281900">
    <property type="component" value="Chromosome"/>
</dbReference>
<evidence type="ECO:0008006" key="3">
    <source>
        <dbReference type="Google" id="ProtNLM"/>
    </source>
</evidence>
<dbReference type="RefSeq" id="WP_032274360.1">
    <property type="nucleotide sequence ID" value="NZ_AP018796.1"/>
</dbReference>
<reference evidence="1 2" key="1">
    <citation type="submission" date="2018-07" db="EMBL/GenBank/DDBJ databases">
        <title>Genomic analysis of colistin resistant EHEC isolated from cattle in Japan.</title>
        <authorList>
            <person name="Kusumoto M."/>
            <person name="Misumi W."/>
            <person name="Ogura Y."/>
            <person name="Hayashi T."/>
            <person name="Akiba M."/>
        </authorList>
    </citation>
    <scope>NUCLEOTIDE SEQUENCE [LARGE SCALE GENOMIC DNA]</scope>
    <source>
        <strain evidence="1 2">E2863</strain>
    </source>
</reference>
<evidence type="ECO:0000313" key="2">
    <source>
        <dbReference type="Proteomes" id="UP000281900"/>
    </source>
</evidence>
<protein>
    <recommendedName>
        <fullName evidence="3">Type III effector</fullName>
    </recommendedName>
</protein>
<evidence type="ECO:0000313" key="1">
    <source>
        <dbReference type="EMBL" id="BBF54477.1"/>
    </source>
</evidence>
<accession>A0AB33I5S1</accession>
<gene>
    <name evidence="1" type="ORF">E2863_03000</name>
</gene>
<organism evidence="1 2">
    <name type="scientific">Escherichia coli</name>
    <dbReference type="NCBI Taxonomy" id="562"/>
    <lineage>
        <taxon>Bacteria</taxon>
        <taxon>Pseudomonadati</taxon>
        <taxon>Pseudomonadota</taxon>
        <taxon>Gammaproteobacteria</taxon>
        <taxon>Enterobacterales</taxon>
        <taxon>Enterobacteriaceae</taxon>
        <taxon>Escherichia</taxon>
    </lineage>
</organism>
<dbReference type="EMBL" id="AP018802">
    <property type="protein sequence ID" value="BBF54477.1"/>
    <property type="molecule type" value="Genomic_DNA"/>
</dbReference>
<sequence>MQFKDLPEDIQKIAADTLKDHLSVINLTKEPKANLENISRNMRDVFVGMYAYDNEKHEEHIQNCRLNKGQQNIKHNITENDKSINSVERVNNSQKTDPLVFWNIVQAFALSKVYEFNNINHSGIDTHQSSHREGVSMLLSLLQEQGEYPQPTSNDTEQ</sequence>
<dbReference type="AlphaFoldDB" id="A0AB33I5S1"/>